<accession>A0A377Z7H6</accession>
<proteinExistence type="predicted"/>
<name>A0A377Z7H6_KLEPO</name>
<evidence type="ECO:0000313" key="1">
    <source>
        <dbReference type="EMBL" id="STU62039.1"/>
    </source>
</evidence>
<organism evidence="1 2">
    <name type="scientific">Klebsiella pneumoniae subsp. ozaenae</name>
    <dbReference type="NCBI Taxonomy" id="574"/>
    <lineage>
        <taxon>Bacteria</taxon>
        <taxon>Pseudomonadati</taxon>
        <taxon>Pseudomonadota</taxon>
        <taxon>Gammaproteobacteria</taxon>
        <taxon>Enterobacterales</taxon>
        <taxon>Enterobacteriaceae</taxon>
        <taxon>Klebsiella/Raoultella group</taxon>
        <taxon>Klebsiella</taxon>
        <taxon>Klebsiella pneumoniae complex</taxon>
    </lineage>
</organism>
<dbReference type="AlphaFoldDB" id="A0A377Z7H6"/>
<dbReference type="Proteomes" id="UP000255382">
    <property type="component" value="Unassembled WGS sequence"/>
</dbReference>
<evidence type="ECO:0000313" key="2">
    <source>
        <dbReference type="Proteomes" id="UP000255382"/>
    </source>
</evidence>
<reference evidence="1 2" key="1">
    <citation type="submission" date="2018-06" db="EMBL/GenBank/DDBJ databases">
        <authorList>
            <consortium name="Pathogen Informatics"/>
            <person name="Doyle S."/>
        </authorList>
    </citation>
    <scope>NUCLEOTIDE SEQUENCE [LARGE SCALE GENOMIC DNA]</scope>
    <source>
        <strain evidence="1 2">NCTC5050</strain>
    </source>
</reference>
<keyword evidence="2" id="KW-1185">Reference proteome</keyword>
<gene>
    <name evidence="1" type="ORF">NCTC5050_00847</name>
</gene>
<protein>
    <submittedName>
        <fullName evidence="1">Uncharacterized protein</fullName>
    </submittedName>
</protein>
<dbReference type="EMBL" id="UGLZ01000004">
    <property type="protein sequence ID" value="STU62039.1"/>
    <property type="molecule type" value="Genomic_DNA"/>
</dbReference>
<sequence>MRPLLPAALLPPWVDVTTTSSFFRSNLFEFIIACIHQLHVQLRRQQIVTQRFGDAAGVAGLRGGNQRDRRYLGGRGGGGYRRAGLLIQHAPEIARYPGELSGA</sequence>